<protein>
    <submittedName>
        <fullName evidence="2">Unplaced genomic scaffold PAXINscaffold_1778, whole genome shotgun sequence</fullName>
    </submittedName>
</protein>
<reference evidence="3" key="2">
    <citation type="submission" date="2015-01" db="EMBL/GenBank/DDBJ databases">
        <title>Evolutionary Origins and Diversification of the Mycorrhizal Mutualists.</title>
        <authorList>
            <consortium name="DOE Joint Genome Institute"/>
            <consortium name="Mycorrhizal Genomics Consortium"/>
            <person name="Kohler A."/>
            <person name="Kuo A."/>
            <person name="Nagy L.G."/>
            <person name="Floudas D."/>
            <person name="Copeland A."/>
            <person name="Barry K.W."/>
            <person name="Cichocki N."/>
            <person name="Veneault-Fourrey C."/>
            <person name="LaButti K."/>
            <person name="Lindquist E.A."/>
            <person name="Lipzen A."/>
            <person name="Lundell T."/>
            <person name="Morin E."/>
            <person name="Murat C."/>
            <person name="Riley R."/>
            <person name="Ohm R."/>
            <person name="Sun H."/>
            <person name="Tunlid A."/>
            <person name="Henrissat B."/>
            <person name="Grigoriev I.V."/>
            <person name="Hibbett D.S."/>
            <person name="Martin F."/>
        </authorList>
    </citation>
    <scope>NUCLEOTIDE SEQUENCE [LARGE SCALE GENOMIC DNA]</scope>
    <source>
        <strain evidence="3">ATCC 200175</strain>
    </source>
</reference>
<feature type="compositionally biased region" description="Polar residues" evidence="1">
    <location>
        <begin position="51"/>
        <end position="60"/>
    </location>
</feature>
<dbReference type="Proteomes" id="UP000053647">
    <property type="component" value="Unassembled WGS sequence"/>
</dbReference>
<name>A0A0C9T184_PAXIN</name>
<keyword evidence="3" id="KW-1185">Reference proteome</keyword>
<feature type="region of interest" description="Disordered" evidence="1">
    <location>
        <begin position="1"/>
        <end position="92"/>
    </location>
</feature>
<proteinExistence type="predicted"/>
<gene>
    <name evidence="2" type="ORF">PAXINDRAFT_93687</name>
</gene>
<dbReference type="AlphaFoldDB" id="A0A0C9T184"/>
<evidence type="ECO:0000313" key="2">
    <source>
        <dbReference type="EMBL" id="KIJ05273.1"/>
    </source>
</evidence>
<reference evidence="2 3" key="1">
    <citation type="submission" date="2014-06" db="EMBL/GenBank/DDBJ databases">
        <authorList>
            <consortium name="DOE Joint Genome Institute"/>
            <person name="Kuo A."/>
            <person name="Kohler A."/>
            <person name="Nagy L.G."/>
            <person name="Floudas D."/>
            <person name="Copeland A."/>
            <person name="Barry K.W."/>
            <person name="Cichocki N."/>
            <person name="Veneault-Fourrey C."/>
            <person name="LaButti K."/>
            <person name="Lindquist E.A."/>
            <person name="Lipzen A."/>
            <person name="Lundell T."/>
            <person name="Morin E."/>
            <person name="Murat C."/>
            <person name="Sun H."/>
            <person name="Tunlid A."/>
            <person name="Henrissat B."/>
            <person name="Grigoriev I.V."/>
            <person name="Hibbett D.S."/>
            <person name="Martin F."/>
            <person name="Nordberg H.P."/>
            <person name="Cantor M.N."/>
            <person name="Hua S.X."/>
        </authorList>
    </citation>
    <scope>NUCLEOTIDE SEQUENCE [LARGE SCALE GENOMIC DNA]</scope>
    <source>
        <strain evidence="2 3">ATCC 200175</strain>
    </source>
</reference>
<sequence length="92" mass="10364">MATKRPSPFPKAYERAKRATSTPHGPTPFPRPTSTPNGARRRQTAHPLSLRLTNMVSGPRTTRPLPRAHERAERRTRTPANPLTGHELTRRP</sequence>
<dbReference type="EMBL" id="KN821100">
    <property type="protein sequence ID" value="KIJ05273.1"/>
    <property type="molecule type" value="Genomic_DNA"/>
</dbReference>
<evidence type="ECO:0000256" key="1">
    <source>
        <dbReference type="SAM" id="MobiDB-lite"/>
    </source>
</evidence>
<organism evidence="2 3">
    <name type="scientific">Paxillus involutus ATCC 200175</name>
    <dbReference type="NCBI Taxonomy" id="664439"/>
    <lineage>
        <taxon>Eukaryota</taxon>
        <taxon>Fungi</taxon>
        <taxon>Dikarya</taxon>
        <taxon>Basidiomycota</taxon>
        <taxon>Agaricomycotina</taxon>
        <taxon>Agaricomycetes</taxon>
        <taxon>Agaricomycetidae</taxon>
        <taxon>Boletales</taxon>
        <taxon>Paxilineae</taxon>
        <taxon>Paxillaceae</taxon>
        <taxon>Paxillus</taxon>
    </lineage>
</organism>
<dbReference type="HOGENOM" id="CLU_2413907_0_0_1"/>
<feature type="compositionally biased region" description="Basic and acidic residues" evidence="1">
    <location>
        <begin position="67"/>
        <end position="76"/>
    </location>
</feature>
<accession>A0A0C9T184</accession>
<evidence type="ECO:0000313" key="3">
    <source>
        <dbReference type="Proteomes" id="UP000053647"/>
    </source>
</evidence>